<gene>
    <name evidence="1" type="ORF">HYDPIDRAFT_117669</name>
</gene>
<dbReference type="Proteomes" id="UP000053820">
    <property type="component" value="Unassembled WGS sequence"/>
</dbReference>
<proteinExistence type="predicted"/>
<dbReference type="EMBL" id="KN839877">
    <property type="protein sequence ID" value="KIJ60008.1"/>
    <property type="molecule type" value="Genomic_DNA"/>
</dbReference>
<organism evidence="1 2">
    <name type="scientific">Hydnomerulius pinastri MD-312</name>
    <dbReference type="NCBI Taxonomy" id="994086"/>
    <lineage>
        <taxon>Eukaryota</taxon>
        <taxon>Fungi</taxon>
        <taxon>Dikarya</taxon>
        <taxon>Basidiomycota</taxon>
        <taxon>Agaricomycotina</taxon>
        <taxon>Agaricomycetes</taxon>
        <taxon>Agaricomycetidae</taxon>
        <taxon>Boletales</taxon>
        <taxon>Boletales incertae sedis</taxon>
        <taxon>Leucogyrophana</taxon>
    </lineage>
</organism>
<evidence type="ECO:0000313" key="1">
    <source>
        <dbReference type="EMBL" id="KIJ60008.1"/>
    </source>
</evidence>
<accession>A0A0C9W228</accession>
<keyword evidence="2" id="KW-1185">Reference proteome</keyword>
<dbReference type="AlphaFoldDB" id="A0A0C9W228"/>
<protein>
    <submittedName>
        <fullName evidence="1">Uncharacterized protein</fullName>
    </submittedName>
</protein>
<name>A0A0C9W228_9AGAM</name>
<sequence length="54" mass="5940">MNPRTAQIPDIHNESCFVPIVIPSVFLLGDLPQAVLTAYGDRDYWDSCMLAAAC</sequence>
<dbReference type="HOGENOM" id="CLU_3050605_0_0_1"/>
<evidence type="ECO:0000313" key="2">
    <source>
        <dbReference type="Proteomes" id="UP000053820"/>
    </source>
</evidence>
<reference evidence="1 2" key="1">
    <citation type="submission" date="2014-04" db="EMBL/GenBank/DDBJ databases">
        <title>Evolutionary Origins and Diversification of the Mycorrhizal Mutualists.</title>
        <authorList>
            <consortium name="DOE Joint Genome Institute"/>
            <consortium name="Mycorrhizal Genomics Consortium"/>
            <person name="Kohler A."/>
            <person name="Kuo A."/>
            <person name="Nagy L.G."/>
            <person name="Floudas D."/>
            <person name="Copeland A."/>
            <person name="Barry K.W."/>
            <person name="Cichocki N."/>
            <person name="Veneault-Fourrey C."/>
            <person name="LaButti K."/>
            <person name="Lindquist E.A."/>
            <person name="Lipzen A."/>
            <person name="Lundell T."/>
            <person name="Morin E."/>
            <person name="Murat C."/>
            <person name="Riley R."/>
            <person name="Ohm R."/>
            <person name="Sun H."/>
            <person name="Tunlid A."/>
            <person name="Henrissat B."/>
            <person name="Grigoriev I.V."/>
            <person name="Hibbett D.S."/>
            <person name="Martin F."/>
        </authorList>
    </citation>
    <scope>NUCLEOTIDE SEQUENCE [LARGE SCALE GENOMIC DNA]</scope>
    <source>
        <strain evidence="1 2">MD-312</strain>
    </source>
</reference>